<sequence length="372" mass="39983">MKKKIALAALVVVLTFGGLAGIKALQIMTMIEAGGNMGPFPETVEVRPVEVEAWEQSLSSIGTVAPVNGTIVRSEAEGVIREILFRPGSRVEAGAILVQLDTEVEQAQLEVAMAALQLTKTNVGRIRELHERQSVSDAELDRAEAEFAGAKATVANLQATVNKRTIRAPFAGRLGVREISPGAYINKGQNIVTLQSYDQVYVDMEFPQNKISFLTEGMEVRVTTDAYEGSVFTGALTALNPEVNPATRSISVQATFDNPDGKLLPGMFVNVSVVQPEKRRVIVVPRSAILHANYGDTLFVVTPAEQEGMESVHQQIVRLGESKGDFVEVTEGLEGDEEVVSAGAFKLREGSLIVRSGVGTIEPEKAPNPTEG</sequence>
<evidence type="ECO:0000313" key="7">
    <source>
        <dbReference type="EMBL" id="NDV62868.1"/>
    </source>
</evidence>
<dbReference type="InterPro" id="IPR058649">
    <property type="entry name" value="CzcB_C"/>
</dbReference>
<proteinExistence type="inferred from homology"/>
<feature type="domain" description="CusB-like beta-barrel" evidence="5">
    <location>
        <begin position="199"/>
        <end position="275"/>
    </location>
</feature>
<dbReference type="GO" id="GO:0015562">
    <property type="term" value="F:efflux transmembrane transporter activity"/>
    <property type="evidence" value="ECO:0007669"/>
    <property type="project" value="TreeGrafter"/>
</dbReference>
<dbReference type="FunFam" id="2.40.30.170:FF:000010">
    <property type="entry name" value="Efflux RND transporter periplasmic adaptor subunit"/>
    <property type="match status" value="1"/>
</dbReference>
<evidence type="ECO:0000256" key="1">
    <source>
        <dbReference type="ARBA" id="ARBA00009477"/>
    </source>
</evidence>
<dbReference type="InterPro" id="IPR058625">
    <property type="entry name" value="MdtA-like_BSH"/>
</dbReference>
<protein>
    <submittedName>
        <fullName evidence="7">Efflux RND transporter periplasmic adaptor subunit</fullName>
    </submittedName>
</protein>
<dbReference type="RefSeq" id="WP_163965488.1">
    <property type="nucleotide sequence ID" value="NZ_JAAGNX010000002.1"/>
</dbReference>
<accession>A0A6B2M1Q7</accession>
<evidence type="ECO:0000259" key="4">
    <source>
        <dbReference type="Pfam" id="PF25917"/>
    </source>
</evidence>
<comment type="similarity">
    <text evidence="1">Belongs to the membrane fusion protein (MFP) (TC 8.A.1) family.</text>
</comment>
<evidence type="ECO:0000259" key="3">
    <source>
        <dbReference type="Pfam" id="PF25876"/>
    </source>
</evidence>
<dbReference type="PANTHER" id="PTHR30469">
    <property type="entry name" value="MULTIDRUG RESISTANCE PROTEIN MDTA"/>
    <property type="match status" value="1"/>
</dbReference>
<dbReference type="InterPro" id="IPR058792">
    <property type="entry name" value="Beta-barrel_RND_2"/>
</dbReference>
<dbReference type="Gene3D" id="2.40.420.20">
    <property type="match status" value="1"/>
</dbReference>
<keyword evidence="8" id="KW-1185">Reference proteome</keyword>
<evidence type="ECO:0000259" key="5">
    <source>
        <dbReference type="Pfam" id="PF25954"/>
    </source>
</evidence>
<dbReference type="Proteomes" id="UP000478417">
    <property type="component" value="Unassembled WGS sequence"/>
</dbReference>
<dbReference type="Gene3D" id="2.40.30.170">
    <property type="match status" value="1"/>
</dbReference>
<dbReference type="Pfam" id="PF25917">
    <property type="entry name" value="BSH_RND"/>
    <property type="match status" value="1"/>
</dbReference>
<feature type="domain" description="Multidrug resistance protein MdtA-like alpha-helical hairpin" evidence="3">
    <location>
        <begin position="105"/>
        <end position="163"/>
    </location>
</feature>
<dbReference type="Pfam" id="PF25954">
    <property type="entry name" value="Beta-barrel_RND_2"/>
    <property type="match status" value="1"/>
</dbReference>
<dbReference type="AlphaFoldDB" id="A0A6B2M1Q7"/>
<organism evidence="7 8">
    <name type="scientific">Oceanipulchritudo coccoides</name>
    <dbReference type="NCBI Taxonomy" id="2706888"/>
    <lineage>
        <taxon>Bacteria</taxon>
        <taxon>Pseudomonadati</taxon>
        <taxon>Verrucomicrobiota</taxon>
        <taxon>Opitutia</taxon>
        <taxon>Puniceicoccales</taxon>
        <taxon>Oceanipulchritudinaceae</taxon>
        <taxon>Oceanipulchritudo</taxon>
    </lineage>
</organism>
<gene>
    <name evidence="7" type="ORF">G0Q06_10435</name>
</gene>
<comment type="caution">
    <text evidence="7">The sequence shown here is derived from an EMBL/GenBank/DDBJ whole genome shotgun (WGS) entry which is preliminary data.</text>
</comment>
<keyword evidence="2" id="KW-0175">Coiled coil</keyword>
<dbReference type="Pfam" id="PF25975">
    <property type="entry name" value="CzcB_C"/>
    <property type="match status" value="1"/>
</dbReference>
<feature type="coiled-coil region" evidence="2">
    <location>
        <begin position="97"/>
        <end position="160"/>
    </location>
</feature>
<dbReference type="EMBL" id="JAAGNX010000002">
    <property type="protein sequence ID" value="NDV62868.1"/>
    <property type="molecule type" value="Genomic_DNA"/>
</dbReference>
<dbReference type="Gene3D" id="1.10.287.470">
    <property type="entry name" value="Helix hairpin bin"/>
    <property type="match status" value="1"/>
</dbReference>
<evidence type="ECO:0000313" key="8">
    <source>
        <dbReference type="Proteomes" id="UP000478417"/>
    </source>
</evidence>
<dbReference type="GO" id="GO:1990281">
    <property type="term" value="C:efflux pump complex"/>
    <property type="evidence" value="ECO:0007669"/>
    <property type="project" value="TreeGrafter"/>
</dbReference>
<dbReference type="InterPro" id="IPR006143">
    <property type="entry name" value="RND_pump_MFP"/>
</dbReference>
<dbReference type="SUPFAM" id="SSF111369">
    <property type="entry name" value="HlyD-like secretion proteins"/>
    <property type="match status" value="1"/>
</dbReference>
<evidence type="ECO:0000259" key="6">
    <source>
        <dbReference type="Pfam" id="PF25975"/>
    </source>
</evidence>
<evidence type="ECO:0000256" key="2">
    <source>
        <dbReference type="SAM" id="Coils"/>
    </source>
</evidence>
<dbReference type="PANTHER" id="PTHR30469:SF11">
    <property type="entry name" value="BLL4320 PROTEIN"/>
    <property type="match status" value="1"/>
</dbReference>
<dbReference type="InterPro" id="IPR058624">
    <property type="entry name" value="MdtA-like_HH"/>
</dbReference>
<feature type="domain" description="CzcB-like C-terminal circularly permuted SH3-like" evidence="6">
    <location>
        <begin position="282"/>
        <end position="347"/>
    </location>
</feature>
<dbReference type="Pfam" id="PF25876">
    <property type="entry name" value="HH_MFP_RND"/>
    <property type="match status" value="1"/>
</dbReference>
<feature type="domain" description="Multidrug resistance protein MdtA-like barrel-sandwich hybrid" evidence="4">
    <location>
        <begin position="72"/>
        <end position="190"/>
    </location>
</feature>
<reference evidence="7 8" key="1">
    <citation type="submission" date="2020-02" db="EMBL/GenBank/DDBJ databases">
        <title>Albibacoteraceae fam. nov., the first described family within the subdivision 4 Verrucomicrobia.</title>
        <authorList>
            <person name="Xi F."/>
        </authorList>
    </citation>
    <scope>NUCLEOTIDE SEQUENCE [LARGE SCALE GENOMIC DNA]</scope>
    <source>
        <strain evidence="7 8">CK1056</strain>
    </source>
</reference>
<name>A0A6B2M1Q7_9BACT</name>
<dbReference type="Gene3D" id="2.40.50.100">
    <property type="match status" value="1"/>
</dbReference>
<dbReference type="NCBIfam" id="TIGR01730">
    <property type="entry name" value="RND_mfp"/>
    <property type="match status" value="1"/>
</dbReference>